<dbReference type="PROSITE" id="PS51819">
    <property type="entry name" value="VOC"/>
    <property type="match status" value="1"/>
</dbReference>
<keyword evidence="3" id="KW-0456">Lyase</keyword>
<dbReference type="InterPro" id="IPR004360">
    <property type="entry name" value="Glyas_Fos-R_dOase_dom"/>
</dbReference>
<feature type="domain" description="VOC" evidence="2">
    <location>
        <begin position="2"/>
        <end position="111"/>
    </location>
</feature>
<dbReference type="InterPro" id="IPR037523">
    <property type="entry name" value="VOC_core"/>
</dbReference>
<dbReference type="Gene3D" id="3.10.180.10">
    <property type="entry name" value="2,3-Dihydroxybiphenyl 1,2-Dioxygenase, domain 1"/>
    <property type="match status" value="1"/>
</dbReference>
<protein>
    <submittedName>
        <fullName evidence="3">Catechol 2,3-dioxygenase-like lactoylglutathione lyase family enzyme</fullName>
    </submittedName>
</protein>
<dbReference type="GO" id="GO:0051213">
    <property type="term" value="F:dioxygenase activity"/>
    <property type="evidence" value="ECO:0007669"/>
    <property type="project" value="UniProtKB-KW"/>
</dbReference>
<dbReference type="RefSeq" id="WP_184808457.1">
    <property type="nucleotide sequence ID" value="NZ_JACHJQ010000001.1"/>
</dbReference>
<dbReference type="SUPFAM" id="SSF54593">
    <property type="entry name" value="Glyoxalase/Bleomycin resistance protein/Dihydroxybiphenyl dioxygenase"/>
    <property type="match status" value="1"/>
</dbReference>
<dbReference type="AlphaFoldDB" id="A0A7W7VBN7"/>
<dbReference type="Pfam" id="PF00903">
    <property type="entry name" value="Glyoxalase"/>
    <property type="match status" value="1"/>
</dbReference>
<dbReference type="CDD" id="cd06587">
    <property type="entry name" value="VOC"/>
    <property type="match status" value="1"/>
</dbReference>
<name>A0A7W7VBN7_9PSEU</name>
<evidence type="ECO:0000313" key="4">
    <source>
        <dbReference type="Proteomes" id="UP000520767"/>
    </source>
</evidence>
<organism evidence="3 4">
    <name type="scientific">Actinophytocola algeriensis</name>
    <dbReference type="NCBI Taxonomy" id="1768010"/>
    <lineage>
        <taxon>Bacteria</taxon>
        <taxon>Bacillati</taxon>
        <taxon>Actinomycetota</taxon>
        <taxon>Actinomycetes</taxon>
        <taxon>Pseudonocardiales</taxon>
        <taxon>Pseudonocardiaceae</taxon>
    </lineage>
</organism>
<evidence type="ECO:0000313" key="3">
    <source>
        <dbReference type="EMBL" id="MBB4904171.1"/>
    </source>
</evidence>
<reference evidence="3 4" key="1">
    <citation type="submission" date="2020-08" db="EMBL/GenBank/DDBJ databases">
        <title>Genomic Encyclopedia of Type Strains, Phase III (KMG-III): the genomes of soil and plant-associated and newly described type strains.</title>
        <authorList>
            <person name="Whitman W."/>
        </authorList>
    </citation>
    <scope>NUCLEOTIDE SEQUENCE [LARGE SCALE GENOMIC DNA]</scope>
    <source>
        <strain evidence="3 4">CECT 8960</strain>
    </source>
</reference>
<dbReference type="GO" id="GO:0016829">
    <property type="term" value="F:lyase activity"/>
    <property type="evidence" value="ECO:0007669"/>
    <property type="project" value="UniProtKB-KW"/>
</dbReference>
<evidence type="ECO:0000259" key="2">
    <source>
        <dbReference type="PROSITE" id="PS51819"/>
    </source>
</evidence>
<keyword evidence="3" id="KW-0223">Dioxygenase</keyword>
<keyword evidence="3" id="KW-0560">Oxidoreductase</keyword>
<evidence type="ECO:0000256" key="1">
    <source>
        <dbReference type="SAM" id="MobiDB-lite"/>
    </source>
</evidence>
<dbReference type="EMBL" id="JACHJQ010000001">
    <property type="protein sequence ID" value="MBB4904171.1"/>
    <property type="molecule type" value="Genomic_DNA"/>
</dbReference>
<dbReference type="InterPro" id="IPR029068">
    <property type="entry name" value="Glyas_Bleomycin-R_OHBP_Dase"/>
</dbReference>
<dbReference type="Proteomes" id="UP000520767">
    <property type="component" value="Unassembled WGS sequence"/>
</dbReference>
<sequence length="118" mass="12987">MKLMFLYQPVTDLEATVAFYRDELGLDESWREGKTTAAFRLPGTEIELMLDTPPDDGPEWRAGGFFAVDSVEAFVAEHPNITWVGEIIDVPGGKSATFQDPAGNTVHLMDQSAPEPTD</sequence>
<gene>
    <name evidence="3" type="ORF">FHR82_000381</name>
</gene>
<accession>A0A7W7VBN7</accession>
<comment type="caution">
    <text evidence="3">The sequence shown here is derived from an EMBL/GenBank/DDBJ whole genome shotgun (WGS) entry which is preliminary data.</text>
</comment>
<proteinExistence type="predicted"/>
<keyword evidence="4" id="KW-1185">Reference proteome</keyword>
<feature type="region of interest" description="Disordered" evidence="1">
    <location>
        <begin position="99"/>
        <end position="118"/>
    </location>
</feature>